<name>A0A4S9DC86_AURPU</name>
<dbReference type="AlphaFoldDB" id="A0A4S9DC86"/>
<proteinExistence type="predicted"/>
<protein>
    <submittedName>
        <fullName evidence="1">Uncharacterized protein</fullName>
    </submittedName>
</protein>
<organism evidence="1">
    <name type="scientific">Aureobasidium pullulans</name>
    <name type="common">Black yeast</name>
    <name type="synonym">Pullularia pullulans</name>
    <dbReference type="NCBI Taxonomy" id="5580"/>
    <lineage>
        <taxon>Eukaryota</taxon>
        <taxon>Fungi</taxon>
        <taxon>Dikarya</taxon>
        <taxon>Ascomycota</taxon>
        <taxon>Pezizomycotina</taxon>
        <taxon>Dothideomycetes</taxon>
        <taxon>Dothideomycetidae</taxon>
        <taxon>Dothideales</taxon>
        <taxon>Saccotheciaceae</taxon>
        <taxon>Aureobasidium</taxon>
    </lineage>
</organism>
<comment type="caution">
    <text evidence="1">The sequence shown here is derived from an EMBL/GenBank/DDBJ whole genome shotgun (WGS) entry which is preliminary data.</text>
</comment>
<accession>A0A4S9DC86</accession>
<evidence type="ECO:0000313" key="1">
    <source>
        <dbReference type="EMBL" id="THX18169.1"/>
    </source>
</evidence>
<dbReference type="EMBL" id="QZAS01000001">
    <property type="protein sequence ID" value="THX18169.1"/>
    <property type="molecule type" value="Genomic_DNA"/>
</dbReference>
<sequence>MDDHAISTLVQRLLRFERLDLTAIMVGGYDPDPGRQQRLQSRARVILETAVKWFPKPALVRADITMAMFEKRAKAFAAVCNFLADSPVVLDEVIRDKEVADGVDAAEEEWEGFLISSATSESRITRSVVSKLN</sequence>
<gene>
    <name evidence="1" type="ORF">D6D13_00484</name>
</gene>
<reference evidence="1" key="1">
    <citation type="submission" date="2018-10" db="EMBL/GenBank/DDBJ databases">
        <title>Fifty Aureobasidium pullulans genomes reveal a recombining polyextremotolerant generalist.</title>
        <authorList>
            <person name="Gostincar C."/>
            <person name="Turk M."/>
            <person name="Zajc J."/>
            <person name="Gunde-Cimerman N."/>
        </authorList>
    </citation>
    <scope>NUCLEOTIDE SEQUENCE [LARGE SCALE GENOMIC DNA]</scope>
    <source>
        <strain evidence="1">EXF-10085</strain>
    </source>
</reference>